<sequence length="137" mass="15501">MEGSNVILGLVLNLWLAACALGYSQPIIQVAGLSSMRIASRTDNWHHRPHRTKSRKQTVSKRSLLPSNLPIRRRMVGKTSQSSTSIDIHSAKGKNRILQNLKAIHLKKHRPRHIAPRMSTKNGRSHFTGKRRSKFVV</sequence>
<evidence type="ECO:0000256" key="2">
    <source>
        <dbReference type="SAM" id="SignalP"/>
    </source>
</evidence>
<proteinExistence type="predicted"/>
<feature type="region of interest" description="Disordered" evidence="1">
    <location>
        <begin position="116"/>
        <end position="137"/>
    </location>
</feature>
<gene>
    <name evidence="3" type="ORF">AB6A40_001517</name>
</gene>
<keyword evidence="4" id="KW-1185">Reference proteome</keyword>
<feature type="signal peptide" evidence="2">
    <location>
        <begin position="1"/>
        <end position="22"/>
    </location>
</feature>
<feature type="chain" id="PRO_5044841743" evidence="2">
    <location>
        <begin position="23"/>
        <end position="137"/>
    </location>
</feature>
<evidence type="ECO:0000313" key="4">
    <source>
        <dbReference type="Proteomes" id="UP001608902"/>
    </source>
</evidence>
<dbReference type="Proteomes" id="UP001608902">
    <property type="component" value="Unassembled WGS sequence"/>
</dbReference>
<feature type="compositionally biased region" description="Basic residues" evidence="1">
    <location>
        <begin position="123"/>
        <end position="137"/>
    </location>
</feature>
<protein>
    <submittedName>
        <fullName evidence="3">Uncharacterized protein</fullName>
    </submittedName>
</protein>
<comment type="caution">
    <text evidence="3">The sequence shown here is derived from an EMBL/GenBank/DDBJ whole genome shotgun (WGS) entry which is preliminary data.</text>
</comment>
<evidence type="ECO:0000313" key="3">
    <source>
        <dbReference type="EMBL" id="MFH4974808.1"/>
    </source>
</evidence>
<dbReference type="EMBL" id="JBGFUD010000573">
    <property type="protein sequence ID" value="MFH4974808.1"/>
    <property type="molecule type" value="Genomic_DNA"/>
</dbReference>
<organism evidence="3 4">
    <name type="scientific">Gnathostoma spinigerum</name>
    <dbReference type="NCBI Taxonomy" id="75299"/>
    <lineage>
        <taxon>Eukaryota</taxon>
        <taxon>Metazoa</taxon>
        <taxon>Ecdysozoa</taxon>
        <taxon>Nematoda</taxon>
        <taxon>Chromadorea</taxon>
        <taxon>Rhabditida</taxon>
        <taxon>Spirurina</taxon>
        <taxon>Gnathostomatomorpha</taxon>
        <taxon>Gnathostomatoidea</taxon>
        <taxon>Gnathostomatidae</taxon>
        <taxon>Gnathostoma</taxon>
    </lineage>
</organism>
<dbReference type="AlphaFoldDB" id="A0ABD6E4I3"/>
<keyword evidence="2" id="KW-0732">Signal</keyword>
<accession>A0ABD6E4I3</accession>
<reference evidence="3 4" key="1">
    <citation type="submission" date="2024-08" db="EMBL/GenBank/DDBJ databases">
        <title>Gnathostoma spinigerum genome.</title>
        <authorList>
            <person name="Gonzalez-Bertolin B."/>
            <person name="Monzon S."/>
            <person name="Zaballos A."/>
            <person name="Jimenez P."/>
            <person name="Dekumyoy P."/>
            <person name="Varona S."/>
            <person name="Cuesta I."/>
            <person name="Sumanam S."/>
            <person name="Adisakwattana P."/>
            <person name="Gasser R.B."/>
            <person name="Hernandez-Gonzalez A."/>
            <person name="Young N.D."/>
            <person name="Perteguer M.J."/>
        </authorList>
    </citation>
    <scope>NUCLEOTIDE SEQUENCE [LARGE SCALE GENOMIC DNA]</scope>
    <source>
        <strain evidence="3">AL3</strain>
        <tissue evidence="3">Liver</tissue>
    </source>
</reference>
<evidence type="ECO:0000256" key="1">
    <source>
        <dbReference type="SAM" id="MobiDB-lite"/>
    </source>
</evidence>
<name>A0ABD6E4I3_9BILA</name>